<dbReference type="InterPro" id="IPR035986">
    <property type="entry name" value="PKD_dom_sf"/>
</dbReference>
<feature type="domain" description="DUF4165" evidence="4">
    <location>
        <begin position="32"/>
        <end position="150"/>
    </location>
</feature>
<keyword evidence="5" id="KW-0614">Plasmid</keyword>
<sequence>MGYVKRVPRAGRNRWALSLISILGCLSMSTAAFAEVLEMHFNDPVGEQRVVSPTEGYSNPVGKVSYYIGAGVDRKVRITILSESDSVISTKVSELIGATDLISTSDGRNFYGAILEVEAPKSGSYKIKSEILTATGSVVSNYEYPMVIHTEAPTGTQINLLTTRSTDWPGIDAPVVGHDHFTGIAVVGAQSKIGIKKVKLSIYNEDGSLSNKLEQSYSSSGATFTKRGMWPEHIEKKQTLKFEVIDKAGNNNIINQPVYVLDRILGKASGTHHEDFEVVAVYDPITAESTPFNLIPGLKGYIPYVKGVEVKTNPTHMISRYKINQDGDYSPFGLDGFNYFCPSANAACATEKIHSDSEYIYRTSGDIQISDTSFSSNVRLHNRVGMYLLAPFDIKFSDESKLAPRTASGGYTYVSGAEIGRKVTNTYSGNPYGKDARITEIYTAIEPRSYEQYLSININGRTQNFKIPPNATSHSYATDVSFYEHHLGGPNTRYYMNIQKRLSGNGFPISYAVGQNIYYDFTEPLIHSVNLDILNKELKASASETMNWITAGTNYYGIDVGKSFAKIYNVKGEDFTLPKKRAEALGSFESAFVFDLSNLPNGEYKSIQIHVFDKYGNEAIEIVDAGMILDSNAPDIEIKAGSKITSLDEVIITLSDDTDPNPIITAINLQGGPFAENVELVARSIGENKYMLEYPILFPSMEEGERYRLKVTARDNNGNEGTSTVNFLYSPRIVSLLGGMDGRIYLPAVPEVFESKNGNFLKSEQLTLADGSVLAGQYDIVATLSGSSAAPLVINGTSVQPGETMTVANQIDFSSTDGRISLPMRAAVEGLTGLSNLIVTTTAPNSPVLVVNVELWNADIDLQSKFWTIRQVIDPLEIIAMPKQGVPCRTTIDAAAARKADIASDPVCLIEWTETPDEALPSTDKAGGLTVAGLVGQAVRLGDQKVKFDVFVFSGDGAKIKVNSGERTIKVISALNTIRFEPNIKSAHQKIQHLDIRFNQVEGPSCTVTLSADEAMTVASKAIRDSSARSCLFEWQLLPDGLMQNKFATLPQAEGTLDTVGDHMLGWRLSMFSRLGTRITLAEQAKGIVVIPPPVPTIGLSSNFDMKNGTYMVPVGESYVGDAVITAENSELTIDIETTNGETVSETFPRNAWSAAQSVTRRIVNTDTELWGKRQIRVRAAYKELSEVSSEETYVVYTVPSTRVKPFIETTAESALDTELLPVTVKMLDMFMYRDPYDNQTMGSWKVRVMRQLKAGEYEPLTDFVETVDGVANFDVDVSGVEGRTVRLVAEAHLISPIEGYERIEVSPRPLFLGVLLGGEIGGDIVARRISGQAPFSAVFRAVLADRVMFASVGDIIWEVSDDAGATWESHHPAERQKFSFVQNFNTGTYRVRAKIVNRYSGLEQYTGQVEITAYDKPMVQVEGPKVMFVGTTATLQARTVTESLRIDEDGKRQRVFTEYPQDAVNIDWSLDNGKTYTHTGNVIEITSNNQERISVWARVRTTHSPENDQNAYTITKSSVEFKAVRPPRIRISGHARVEKGVPYTFTAEATHAYRDMDLPIHGYFTLPDGTRVDSDTAVYIPTEDDVLKGRISTTYTAWIEGFREEGAEHTQEIVSTVWQYVWPKFVIDFSTDAQVAPANLTLRVRPLRLNGNLEDPTYKWDLPLDAGTVTNANSDTTRQLTINEPGDYAISVTVRDARGNESVVTYPFTIGQAEPYTIDLNYSASNVYMREPVDITIRPEIRGGHPKDRVEAREFFINGEPLESSRLYARTSLSAGEHEVGLRINTRHGKQEEATLAITVVPNQPPVCQVTHKKSSSAVVVYAECEDPDGRIRDYEWTLNGERVSSSSRSINVGRRTGGDNPVITVTAIDDSGGRSNTVEFETSFVSADE</sequence>
<geneLocation type="plasmid" evidence="5">
    <name>pGZAF1_VIM</name>
</geneLocation>
<dbReference type="Pfam" id="PF13752">
    <property type="entry name" value="DUF4165"/>
    <property type="match status" value="1"/>
</dbReference>
<reference evidence="5" key="1">
    <citation type="submission" date="2017-02" db="EMBL/GenBank/DDBJ databases">
        <title>Emergence of VIM metallo-beta-lactamase producing Alcaligenes faecalis in GAZA, Palestine.</title>
        <authorList>
            <person name="Al Laham N."/>
            <person name="Chavda K."/>
            <person name="Cienfuegos V."/>
            <person name="Kreiswirth B."/>
            <person name="Chen L."/>
        </authorList>
    </citation>
    <scope>NUCLEOTIDE SEQUENCE</scope>
    <source>
        <strain evidence="5">GZAF1</strain>
        <plasmid evidence="5">pGZAF1_VIM</plasmid>
    </source>
</reference>
<feature type="chain" id="PRO_5012554635" description="Ig-like domain-containing protein" evidence="1">
    <location>
        <begin position="35"/>
        <end position="1891"/>
    </location>
</feature>
<dbReference type="PROSITE" id="PS51257">
    <property type="entry name" value="PROKAR_LIPOPROTEIN"/>
    <property type="match status" value="1"/>
</dbReference>
<dbReference type="Pfam" id="PF12245">
    <property type="entry name" value="Big_3_2"/>
    <property type="match status" value="1"/>
</dbReference>
<organism evidence="5">
    <name type="scientific">Alcaligenes faecalis</name>
    <dbReference type="NCBI Taxonomy" id="511"/>
    <lineage>
        <taxon>Bacteria</taxon>
        <taxon>Pseudomonadati</taxon>
        <taxon>Pseudomonadota</taxon>
        <taxon>Betaproteobacteria</taxon>
        <taxon>Burkholderiales</taxon>
        <taxon>Alcaligenaceae</taxon>
        <taxon>Alcaligenes</taxon>
    </lineage>
</organism>
<evidence type="ECO:0000259" key="2">
    <source>
        <dbReference type="Pfam" id="PF12245"/>
    </source>
</evidence>
<dbReference type="Gene3D" id="2.60.40.10">
    <property type="entry name" value="Immunoglobulins"/>
    <property type="match status" value="1"/>
</dbReference>
<evidence type="ECO:0008006" key="6">
    <source>
        <dbReference type="Google" id="ProtNLM"/>
    </source>
</evidence>
<protein>
    <recommendedName>
        <fullName evidence="6">Ig-like domain-containing protein</fullName>
    </recommendedName>
</protein>
<dbReference type="InterPro" id="IPR013783">
    <property type="entry name" value="Ig-like_fold"/>
</dbReference>
<dbReference type="InterPro" id="IPR025429">
    <property type="entry name" value="DUF4165"/>
</dbReference>
<dbReference type="SUPFAM" id="SSF49299">
    <property type="entry name" value="PKD domain"/>
    <property type="match status" value="1"/>
</dbReference>
<dbReference type="EMBL" id="KY623659">
    <property type="protein sequence ID" value="ASD48424.1"/>
    <property type="molecule type" value="Genomic_DNA"/>
</dbReference>
<dbReference type="InterPro" id="IPR022038">
    <property type="entry name" value="Ig-like_bact"/>
</dbReference>
<dbReference type="Pfam" id="PF13750">
    <property type="entry name" value="Big_3_3"/>
    <property type="match status" value="1"/>
</dbReference>
<feature type="domain" description="Ig-like" evidence="2">
    <location>
        <begin position="184"/>
        <end position="258"/>
    </location>
</feature>
<name>A0A1Z3MKT6_ALCFA</name>
<keyword evidence="1" id="KW-0732">Signal</keyword>
<feature type="domain" description="Ig-like" evidence="3">
    <location>
        <begin position="591"/>
        <end position="739"/>
    </location>
</feature>
<evidence type="ECO:0000259" key="4">
    <source>
        <dbReference type="Pfam" id="PF13752"/>
    </source>
</evidence>
<proteinExistence type="predicted"/>
<evidence type="ECO:0000256" key="1">
    <source>
        <dbReference type="SAM" id="SignalP"/>
    </source>
</evidence>
<evidence type="ECO:0000259" key="3">
    <source>
        <dbReference type="Pfam" id="PF13750"/>
    </source>
</evidence>
<dbReference type="CDD" id="cd00146">
    <property type="entry name" value="PKD"/>
    <property type="match status" value="1"/>
</dbReference>
<feature type="signal peptide" evidence="1">
    <location>
        <begin position="1"/>
        <end position="34"/>
    </location>
</feature>
<evidence type="ECO:0000313" key="5">
    <source>
        <dbReference type="EMBL" id="ASD48424.1"/>
    </source>
</evidence>
<accession>A0A1Z3MKT6</accession>